<comment type="caution">
    <text evidence="1">The sequence shown here is derived from an EMBL/GenBank/DDBJ whole genome shotgun (WGS) entry which is preliminary data.</text>
</comment>
<sequence length="377" mass="41383">MCSKCQSHKKWWRCSLVFHHRTACKITVAVTLSLSVSILVSWAVLRPKTPDFVLEDATVYSFNASTYGNLVTSQMQVTITSHNSNRQGISYDRLDAYASFRDEEVTMRTSIPPTYEGSGGSDMWSPYLSGISVPVSPSNALALSSDKGNGVLRLEIKVQGRVTWKLGSFSSGGSILVNCPIDIITYGNSYNYDVGGVSKSASVDSDGGVNWDKVGGHSSSIHHYHPRHVILVILFIILVIVLVVFANLHPWKPSFVLQDATMYAFNVAAYPPNLLTSMFQVTILAHNPNDNIAIYYDSLDTYATYQGQQITLPPAYADYNSNQVWSPFIYGYQVPIAPYNAVLPSQAEAMGSVTVNIMIDGGLRRRVGAIATGSYHI</sequence>
<name>A0ACB9QM54_9MYRT</name>
<keyword evidence="2" id="KW-1185">Reference proteome</keyword>
<accession>A0ACB9QM54</accession>
<organism evidence="1 2">
    <name type="scientific">Melastoma candidum</name>
    <dbReference type="NCBI Taxonomy" id="119954"/>
    <lineage>
        <taxon>Eukaryota</taxon>
        <taxon>Viridiplantae</taxon>
        <taxon>Streptophyta</taxon>
        <taxon>Embryophyta</taxon>
        <taxon>Tracheophyta</taxon>
        <taxon>Spermatophyta</taxon>
        <taxon>Magnoliopsida</taxon>
        <taxon>eudicotyledons</taxon>
        <taxon>Gunneridae</taxon>
        <taxon>Pentapetalae</taxon>
        <taxon>rosids</taxon>
        <taxon>malvids</taxon>
        <taxon>Myrtales</taxon>
        <taxon>Melastomataceae</taxon>
        <taxon>Melastomatoideae</taxon>
        <taxon>Melastomateae</taxon>
        <taxon>Melastoma</taxon>
    </lineage>
</organism>
<proteinExistence type="predicted"/>
<evidence type="ECO:0000313" key="2">
    <source>
        <dbReference type="Proteomes" id="UP001057402"/>
    </source>
</evidence>
<dbReference type="Proteomes" id="UP001057402">
    <property type="component" value="Chromosome 6"/>
</dbReference>
<evidence type="ECO:0000313" key="1">
    <source>
        <dbReference type="EMBL" id="KAI4367401.1"/>
    </source>
</evidence>
<dbReference type="EMBL" id="CM042885">
    <property type="protein sequence ID" value="KAI4367401.1"/>
    <property type="molecule type" value="Genomic_DNA"/>
</dbReference>
<protein>
    <submittedName>
        <fullName evidence="1">Uncharacterized protein</fullName>
    </submittedName>
</protein>
<reference evidence="2" key="1">
    <citation type="journal article" date="2023" name="Front. Plant Sci.">
        <title>Chromosomal-level genome assembly of Melastoma candidum provides insights into trichome evolution.</title>
        <authorList>
            <person name="Zhong Y."/>
            <person name="Wu W."/>
            <person name="Sun C."/>
            <person name="Zou P."/>
            <person name="Liu Y."/>
            <person name="Dai S."/>
            <person name="Zhou R."/>
        </authorList>
    </citation>
    <scope>NUCLEOTIDE SEQUENCE [LARGE SCALE GENOMIC DNA]</scope>
</reference>
<gene>
    <name evidence="1" type="ORF">MLD38_023143</name>
</gene>